<accession>A0A2N5TFS2</accession>
<reference evidence="2 3" key="1">
    <citation type="submission" date="2017-11" db="EMBL/GenBank/DDBJ databases">
        <title>De novo assembly and phasing of dikaryotic genomes from two isolates of Puccinia coronata f. sp. avenae, the causal agent of oat crown rust.</title>
        <authorList>
            <person name="Miller M.E."/>
            <person name="Zhang Y."/>
            <person name="Omidvar V."/>
            <person name="Sperschneider J."/>
            <person name="Schwessinger B."/>
            <person name="Raley C."/>
            <person name="Palmer J.M."/>
            <person name="Garnica D."/>
            <person name="Upadhyaya N."/>
            <person name="Rathjen J."/>
            <person name="Taylor J.M."/>
            <person name="Park R.F."/>
            <person name="Dodds P.N."/>
            <person name="Hirsch C.D."/>
            <person name="Kianian S.F."/>
            <person name="Figueroa M."/>
        </authorList>
    </citation>
    <scope>NUCLEOTIDE SEQUENCE [LARGE SCALE GENOMIC DNA]</scope>
    <source>
        <strain evidence="2">12SD80</strain>
    </source>
</reference>
<sequence>MDVQAQVMACNDVEQDDGNTEKDGVEITNPNEGPNVKVLLQDSKDANQPVEDNLDKELPHSLVFSDNIAKQPASPTHQSPQSSFSTHAAQPSGSKTCSCQAITTSSQETSAQLPQGSKPAVGLEQQMTNYFDLAKHKTRLQKLYDSVLCQSAKRCK</sequence>
<dbReference type="Proteomes" id="UP000235392">
    <property type="component" value="Unassembled WGS sequence"/>
</dbReference>
<feature type="region of interest" description="Disordered" evidence="1">
    <location>
        <begin position="1"/>
        <end position="37"/>
    </location>
</feature>
<feature type="region of interest" description="Disordered" evidence="1">
    <location>
        <begin position="65"/>
        <end position="118"/>
    </location>
</feature>
<evidence type="ECO:0000256" key="1">
    <source>
        <dbReference type="SAM" id="MobiDB-lite"/>
    </source>
</evidence>
<proteinExistence type="predicted"/>
<comment type="caution">
    <text evidence="2">The sequence shown here is derived from an EMBL/GenBank/DDBJ whole genome shotgun (WGS) entry which is preliminary data.</text>
</comment>
<dbReference type="AlphaFoldDB" id="A0A2N5TFS2"/>
<dbReference type="EMBL" id="PGCI01000611">
    <property type="protein sequence ID" value="PLW24335.1"/>
    <property type="molecule type" value="Genomic_DNA"/>
</dbReference>
<evidence type="ECO:0000313" key="3">
    <source>
        <dbReference type="Proteomes" id="UP000235392"/>
    </source>
</evidence>
<name>A0A2N5TFS2_9BASI</name>
<feature type="compositionally biased region" description="Polar residues" evidence="1">
    <location>
        <begin position="73"/>
        <end position="115"/>
    </location>
</feature>
<protein>
    <submittedName>
        <fullName evidence="2">Uncharacterized protein</fullName>
    </submittedName>
</protein>
<gene>
    <name evidence="2" type="ORF">PCASD_06530</name>
</gene>
<evidence type="ECO:0000313" key="2">
    <source>
        <dbReference type="EMBL" id="PLW24335.1"/>
    </source>
</evidence>
<organism evidence="2 3">
    <name type="scientific">Puccinia coronata f. sp. avenae</name>
    <dbReference type="NCBI Taxonomy" id="200324"/>
    <lineage>
        <taxon>Eukaryota</taxon>
        <taxon>Fungi</taxon>
        <taxon>Dikarya</taxon>
        <taxon>Basidiomycota</taxon>
        <taxon>Pucciniomycotina</taxon>
        <taxon>Pucciniomycetes</taxon>
        <taxon>Pucciniales</taxon>
        <taxon>Pucciniaceae</taxon>
        <taxon>Puccinia</taxon>
    </lineage>
</organism>